<reference evidence="1" key="1">
    <citation type="journal article" date="2023" name="Nat. Commun.">
        <title>Diploid and tetraploid genomes of Acorus and the evolution of monocots.</title>
        <authorList>
            <person name="Ma L."/>
            <person name="Liu K.W."/>
            <person name="Li Z."/>
            <person name="Hsiao Y.Y."/>
            <person name="Qi Y."/>
            <person name="Fu T."/>
            <person name="Tang G.D."/>
            <person name="Zhang D."/>
            <person name="Sun W.H."/>
            <person name="Liu D.K."/>
            <person name="Li Y."/>
            <person name="Chen G.Z."/>
            <person name="Liu X.D."/>
            <person name="Liao X.Y."/>
            <person name="Jiang Y.T."/>
            <person name="Yu X."/>
            <person name="Hao Y."/>
            <person name="Huang J."/>
            <person name="Zhao X.W."/>
            <person name="Ke S."/>
            <person name="Chen Y.Y."/>
            <person name="Wu W.L."/>
            <person name="Hsu J.L."/>
            <person name="Lin Y.F."/>
            <person name="Huang M.D."/>
            <person name="Li C.Y."/>
            <person name="Huang L."/>
            <person name="Wang Z.W."/>
            <person name="Zhao X."/>
            <person name="Zhong W.Y."/>
            <person name="Peng D.H."/>
            <person name="Ahmad S."/>
            <person name="Lan S."/>
            <person name="Zhang J.S."/>
            <person name="Tsai W.C."/>
            <person name="Van de Peer Y."/>
            <person name="Liu Z.J."/>
        </authorList>
    </citation>
    <scope>NUCLEOTIDE SEQUENCE</scope>
    <source>
        <strain evidence="1">CP</strain>
    </source>
</reference>
<sequence length="54" mass="6283">MKDQLIGMGLLYQTKKRQMTMPPTRTGGQNTFLVEAEKRHKEKRVIGEAEKEHI</sequence>
<protein>
    <submittedName>
        <fullName evidence="1">Uncharacterized protein</fullName>
    </submittedName>
</protein>
<evidence type="ECO:0000313" key="1">
    <source>
        <dbReference type="EMBL" id="KAK1307974.1"/>
    </source>
</evidence>
<proteinExistence type="predicted"/>
<dbReference type="Proteomes" id="UP001180020">
    <property type="component" value="Unassembled WGS sequence"/>
</dbReference>
<dbReference type="AlphaFoldDB" id="A0AAV9E5A2"/>
<gene>
    <name evidence="1" type="ORF">QJS10_CPA09g00776</name>
</gene>
<accession>A0AAV9E5A2</accession>
<dbReference type="EMBL" id="JAUJYO010000009">
    <property type="protein sequence ID" value="KAK1307974.1"/>
    <property type="molecule type" value="Genomic_DNA"/>
</dbReference>
<keyword evidence="2" id="KW-1185">Reference proteome</keyword>
<evidence type="ECO:0000313" key="2">
    <source>
        <dbReference type="Proteomes" id="UP001180020"/>
    </source>
</evidence>
<reference evidence="1" key="2">
    <citation type="submission" date="2023-06" db="EMBL/GenBank/DDBJ databases">
        <authorList>
            <person name="Ma L."/>
            <person name="Liu K.-W."/>
            <person name="Li Z."/>
            <person name="Hsiao Y.-Y."/>
            <person name="Qi Y."/>
            <person name="Fu T."/>
            <person name="Tang G."/>
            <person name="Zhang D."/>
            <person name="Sun W.-H."/>
            <person name="Liu D.-K."/>
            <person name="Li Y."/>
            <person name="Chen G.-Z."/>
            <person name="Liu X.-D."/>
            <person name="Liao X.-Y."/>
            <person name="Jiang Y.-T."/>
            <person name="Yu X."/>
            <person name="Hao Y."/>
            <person name="Huang J."/>
            <person name="Zhao X.-W."/>
            <person name="Ke S."/>
            <person name="Chen Y.-Y."/>
            <person name="Wu W.-L."/>
            <person name="Hsu J.-L."/>
            <person name="Lin Y.-F."/>
            <person name="Huang M.-D."/>
            <person name="Li C.-Y."/>
            <person name="Huang L."/>
            <person name="Wang Z.-W."/>
            <person name="Zhao X."/>
            <person name="Zhong W.-Y."/>
            <person name="Peng D.-H."/>
            <person name="Ahmad S."/>
            <person name="Lan S."/>
            <person name="Zhang J.-S."/>
            <person name="Tsai W.-C."/>
            <person name="Van De Peer Y."/>
            <person name="Liu Z.-J."/>
        </authorList>
    </citation>
    <scope>NUCLEOTIDE SEQUENCE</scope>
    <source>
        <strain evidence="1">CP</strain>
        <tissue evidence="1">Leaves</tissue>
    </source>
</reference>
<organism evidence="1 2">
    <name type="scientific">Acorus calamus</name>
    <name type="common">Sweet flag</name>
    <dbReference type="NCBI Taxonomy" id="4465"/>
    <lineage>
        <taxon>Eukaryota</taxon>
        <taxon>Viridiplantae</taxon>
        <taxon>Streptophyta</taxon>
        <taxon>Embryophyta</taxon>
        <taxon>Tracheophyta</taxon>
        <taxon>Spermatophyta</taxon>
        <taxon>Magnoliopsida</taxon>
        <taxon>Liliopsida</taxon>
        <taxon>Acoraceae</taxon>
        <taxon>Acorus</taxon>
    </lineage>
</organism>
<name>A0AAV9E5A2_ACOCL</name>
<comment type="caution">
    <text evidence="1">The sequence shown here is derived from an EMBL/GenBank/DDBJ whole genome shotgun (WGS) entry which is preliminary data.</text>
</comment>